<gene>
    <name evidence="2" type="ORF">AV530_017869</name>
</gene>
<name>A0A1V4JVL5_PATFA</name>
<evidence type="ECO:0000313" key="3">
    <source>
        <dbReference type="Proteomes" id="UP000190648"/>
    </source>
</evidence>
<comment type="caution">
    <text evidence="2">The sequence shown here is derived from an EMBL/GenBank/DDBJ whole genome shotgun (WGS) entry which is preliminary data.</text>
</comment>
<proteinExistence type="predicted"/>
<feature type="compositionally biased region" description="Acidic residues" evidence="1">
    <location>
        <begin position="138"/>
        <end position="156"/>
    </location>
</feature>
<accession>A0A1V4JVL5</accession>
<protein>
    <recommendedName>
        <fullName evidence="4">Ubiquitin carboxyl-terminal hydrolase 4</fullName>
    </recommendedName>
</protein>
<dbReference type="Proteomes" id="UP000190648">
    <property type="component" value="Unassembled WGS sequence"/>
</dbReference>
<reference evidence="2 3" key="1">
    <citation type="submission" date="2016-02" db="EMBL/GenBank/DDBJ databases">
        <title>Band-tailed pigeon sequencing and assembly.</title>
        <authorList>
            <person name="Soares A.E."/>
            <person name="Novak B.J."/>
            <person name="Rice E.S."/>
            <person name="O'Connell B."/>
            <person name="Chang D."/>
            <person name="Weber S."/>
            <person name="Shapiro B."/>
        </authorList>
    </citation>
    <scope>NUCLEOTIDE SEQUENCE [LARGE SCALE GENOMIC DNA]</scope>
    <source>
        <strain evidence="2">BTP2013</strain>
        <tissue evidence="2">Blood</tissue>
    </source>
</reference>
<evidence type="ECO:0000313" key="2">
    <source>
        <dbReference type="EMBL" id="OPJ76193.1"/>
    </source>
</evidence>
<evidence type="ECO:0000256" key="1">
    <source>
        <dbReference type="SAM" id="MobiDB-lite"/>
    </source>
</evidence>
<dbReference type="AlphaFoldDB" id="A0A1V4JVL5"/>
<dbReference type="EMBL" id="LSYS01005897">
    <property type="protein sequence ID" value="OPJ76193.1"/>
    <property type="molecule type" value="Genomic_DNA"/>
</dbReference>
<sequence>MSRYLENFSPPMVWSFTPEQLQDPVEVTEYVKEKCSSYSKEAQLTALCWALASIYQTLLNIMQCPQGEEREGKKPTGTAAASTLGPDAVAAHTPATGTVATQTQVAGAATESENQPVSVSVAPLQKKNYTKKSVGLVTEDDDPTPSQEQEEEEAEPEIVTRSLSPGEL</sequence>
<feature type="compositionally biased region" description="Low complexity" evidence="1">
    <location>
        <begin position="95"/>
        <end position="110"/>
    </location>
</feature>
<evidence type="ECO:0008006" key="4">
    <source>
        <dbReference type="Google" id="ProtNLM"/>
    </source>
</evidence>
<feature type="region of interest" description="Disordered" evidence="1">
    <location>
        <begin position="67"/>
        <end position="168"/>
    </location>
</feature>
<organism evidence="2 3">
    <name type="scientific">Patagioenas fasciata monilis</name>
    <dbReference type="NCBI Taxonomy" id="372326"/>
    <lineage>
        <taxon>Eukaryota</taxon>
        <taxon>Metazoa</taxon>
        <taxon>Chordata</taxon>
        <taxon>Craniata</taxon>
        <taxon>Vertebrata</taxon>
        <taxon>Euteleostomi</taxon>
        <taxon>Archelosauria</taxon>
        <taxon>Archosauria</taxon>
        <taxon>Dinosauria</taxon>
        <taxon>Saurischia</taxon>
        <taxon>Theropoda</taxon>
        <taxon>Coelurosauria</taxon>
        <taxon>Aves</taxon>
        <taxon>Neognathae</taxon>
        <taxon>Neoaves</taxon>
        <taxon>Columbimorphae</taxon>
        <taxon>Columbiformes</taxon>
        <taxon>Columbidae</taxon>
        <taxon>Patagioenas</taxon>
    </lineage>
</organism>
<dbReference type="OrthoDB" id="9398059at2759"/>
<keyword evidence="3" id="KW-1185">Reference proteome</keyword>